<evidence type="ECO:0000256" key="4">
    <source>
        <dbReference type="SAM" id="MobiDB-lite"/>
    </source>
</evidence>
<evidence type="ECO:0000313" key="6">
    <source>
        <dbReference type="Proteomes" id="UP001209878"/>
    </source>
</evidence>
<feature type="compositionally biased region" description="Low complexity" evidence="4">
    <location>
        <begin position="322"/>
        <end position="337"/>
    </location>
</feature>
<sequence length="476" mass="52610">MAEQVQQRYQSLKRQLAGVEPRMTEFDGLGFSDMKHQTLAQLLCEMREANKSLQFEVDDLKQKLKDAQGDIKLLREQIARQRVGTTDEGMNTRHFPAHEREDLVKQLEAAGEHCHQLERDLQAMLDEKEEQVKERDAYRNKYERLNHELNYILKGDERRIVDIDALGMDNRYLQERLKQLEEEKSVAMATVSKYKGLLERKKSKGILKLGEHRSGGVVVSQKQVHQLLESQSCITPTPQMMADLQALSRALLDTLNDKNMALSHQRKTNKILGSRVSELEKKLKTLEMSGLWNVPGKGHVLGRLCTECEEIRTLIPDLSSPSNSDTSTTKASSADVSPMSSRKSSLDEMPSSLDNEDGSHHVHFDNNPRVSLEDLDLLPTKDATPTNDLSAGDSAASPCVGAVSPPTGSRASSGAFGDMSTELGSLMEEATKMSSDHAKKTGAGAVPKGGHSSPSGQDAKQSSLPCTSGLFNNNDC</sequence>
<evidence type="ECO:0008006" key="7">
    <source>
        <dbReference type="Google" id="ProtNLM"/>
    </source>
</evidence>
<comment type="similarity">
    <text evidence="1">Belongs to the CCDC149 family.</text>
</comment>
<protein>
    <recommendedName>
        <fullName evidence="7">Coiled-coil domain-containing protein 149</fullName>
    </recommendedName>
</protein>
<dbReference type="AlphaFoldDB" id="A0AAD9UI08"/>
<feature type="compositionally biased region" description="Basic and acidic residues" evidence="4">
    <location>
        <begin position="357"/>
        <end position="366"/>
    </location>
</feature>
<keyword evidence="2 3" id="KW-0175">Coiled coil</keyword>
<dbReference type="Gene3D" id="1.10.287.1490">
    <property type="match status" value="1"/>
</dbReference>
<organism evidence="5 6">
    <name type="scientific">Ridgeia piscesae</name>
    <name type="common">Tubeworm</name>
    <dbReference type="NCBI Taxonomy" id="27915"/>
    <lineage>
        <taxon>Eukaryota</taxon>
        <taxon>Metazoa</taxon>
        <taxon>Spiralia</taxon>
        <taxon>Lophotrochozoa</taxon>
        <taxon>Annelida</taxon>
        <taxon>Polychaeta</taxon>
        <taxon>Sedentaria</taxon>
        <taxon>Canalipalpata</taxon>
        <taxon>Sabellida</taxon>
        <taxon>Siboglinidae</taxon>
        <taxon>Ridgeia</taxon>
    </lineage>
</organism>
<proteinExistence type="inferred from homology"/>
<feature type="region of interest" description="Disordered" evidence="4">
    <location>
        <begin position="316"/>
        <end position="367"/>
    </location>
</feature>
<dbReference type="Proteomes" id="UP001209878">
    <property type="component" value="Unassembled WGS sequence"/>
</dbReference>
<name>A0AAD9UI08_RIDPI</name>
<dbReference type="PANTHER" id="PTHR21682:SF2">
    <property type="entry name" value="COILED-COIL DOMAIN-CONTAINING PROTEIN 149"/>
    <property type="match status" value="1"/>
</dbReference>
<gene>
    <name evidence="5" type="ORF">NP493_79g05025</name>
</gene>
<feature type="coiled-coil region" evidence="3">
    <location>
        <begin position="50"/>
        <end position="190"/>
    </location>
</feature>
<feature type="region of interest" description="Disordered" evidence="4">
    <location>
        <begin position="379"/>
        <end position="476"/>
    </location>
</feature>
<dbReference type="EMBL" id="JAODUO010000084">
    <property type="protein sequence ID" value="KAK2190298.1"/>
    <property type="molecule type" value="Genomic_DNA"/>
</dbReference>
<dbReference type="Pfam" id="PF09789">
    <property type="entry name" value="CC149"/>
    <property type="match status" value="1"/>
</dbReference>
<reference evidence="5" key="1">
    <citation type="journal article" date="2023" name="Mol. Biol. Evol.">
        <title>Third-Generation Sequencing Reveals the Adaptive Role of the Epigenome in Three Deep-Sea Polychaetes.</title>
        <authorList>
            <person name="Perez M."/>
            <person name="Aroh O."/>
            <person name="Sun Y."/>
            <person name="Lan Y."/>
            <person name="Juniper S.K."/>
            <person name="Young C.R."/>
            <person name="Angers B."/>
            <person name="Qian P.Y."/>
        </authorList>
    </citation>
    <scope>NUCLEOTIDE SEQUENCE</scope>
    <source>
        <strain evidence="5">R07B-5</strain>
    </source>
</reference>
<comment type="caution">
    <text evidence="5">The sequence shown here is derived from an EMBL/GenBank/DDBJ whole genome shotgun (WGS) entry which is preliminary data.</text>
</comment>
<keyword evidence="6" id="KW-1185">Reference proteome</keyword>
<dbReference type="InterPro" id="IPR019179">
    <property type="entry name" value="CC149"/>
</dbReference>
<feature type="compositionally biased region" description="Basic and acidic residues" evidence="4">
    <location>
        <begin position="429"/>
        <end position="439"/>
    </location>
</feature>
<feature type="compositionally biased region" description="Polar residues" evidence="4">
    <location>
        <begin position="452"/>
        <end position="476"/>
    </location>
</feature>
<evidence type="ECO:0000313" key="5">
    <source>
        <dbReference type="EMBL" id="KAK2190298.1"/>
    </source>
</evidence>
<evidence type="ECO:0000256" key="2">
    <source>
        <dbReference type="ARBA" id="ARBA00023054"/>
    </source>
</evidence>
<evidence type="ECO:0000256" key="3">
    <source>
        <dbReference type="SAM" id="Coils"/>
    </source>
</evidence>
<accession>A0AAD9UI08</accession>
<dbReference type="PANTHER" id="PTHR21682">
    <property type="entry name" value="COILED-COIL DOMAIN-CONTAINING PROTEIN 149"/>
    <property type="match status" value="1"/>
</dbReference>
<evidence type="ECO:0000256" key="1">
    <source>
        <dbReference type="ARBA" id="ARBA00005872"/>
    </source>
</evidence>